<reference evidence="10" key="1">
    <citation type="submission" date="2024-04" db="EMBL/GenBank/DDBJ databases">
        <title>Salinicola lusitanus LLJ914,a marine bacterium isolated from the Okinawa Trough.</title>
        <authorList>
            <person name="Li J."/>
        </authorList>
    </citation>
    <scope>NUCLEOTIDE SEQUENCE [LARGE SCALE GENOMIC DNA]</scope>
</reference>
<keyword evidence="5" id="KW-0687">Ribonucleoprotein</keyword>
<dbReference type="EMBL" id="JBBPFD010000001">
    <property type="protein sequence ID" value="KAK7944360.1"/>
    <property type="molecule type" value="Genomic_DNA"/>
</dbReference>
<name>A0AAW0Q859_9GOBI</name>
<keyword evidence="4" id="KW-0496">Mitochondrion</keyword>
<evidence type="ECO:0000256" key="5">
    <source>
        <dbReference type="ARBA" id="ARBA00023274"/>
    </source>
</evidence>
<proteinExistence type="inferred from homology"/>
<evidence type="ECO:0000256" key="3">
    <source>
        <dbReference type="ARBA" id="ARBA00022980"/>
    </source>
</evidence>
<evidence type="ECO:0000313" key="10">
    <source>
        <dbReference type="Proteomes" id="UP001460270"/>
    </source>
</evidence>
<evidence type="ECO:0000313" key="9">
    <source>
        <dbReference type="EMBL" id="KAK7944360.1"/>
    </source>
</evidence>
<keyword evidence="2" id="KW-0809">Transit peptide</keyword>
<dbReference type="GO" id="GO:0003735">
    <property type="term" value="F:structural constituent of ribosome"/>
    <property type="evidence" value="ECO:0007669"/>
    <property type="project" value="InterPro"/>
</dbReference>
<dbReference type="Pfam" id="PF07147">
    <property type="entry name" value="PDCD9"/>
    <property type="match status" value="1"/>
</dbReference>
<dbReference type="AlphaFoldDB" id="A0AAW0Q859"/>
<sequence length="430" mass="49366">MFPEATLCLRAAGVGWTKAGLLAEVRPLTAHGSSRRHFSLQRCLGARPSPRKPPRERVDIPGLEKITYADRMHYVPGLAKPENPPWERDYKDPHHYYSPKISDMPLFKEQPCYLFHQKTNAMEGVQQALWLTKTKLIDGLPPRLLSLAEDPANQIPDQDERVKNAIKHARFWDTTEPRPVQQRYSKVLLQNLLHLCASLQPSHPALGRRILSENYSLAATWKRGQDLFQIRGMNGLLYTSMDPLPVLLEPQDVEETKEHVLETFYPVSPTIDLQQVNVYHHEKNSTGFQEGYPYPHAHTLFFHDQKSKLCTLRPEQFRAKMLMFTFGNALARANLHTEPQSLLERPVVVQAVGTNGRYFHFLVFQLNTTDLSEDSGVKNLVWMEKDLELYEYAKVRPLIKKKQVQVPAGLAGYNPQTFHRFLSLYLNGAV</sequence>
<accession>A0AAW0Q859</accession>
<dbReference type="Proteomes" id="UP001460270">
    <property type="component" value="Unassembled WGS sequence"/>
</dbReference>
<organism evidence="9 10">
    <name type="scientific">Mugilogobius chulae</name>
    <name type="common">yellowstripe goby</name>
    <dbReference type="NCBI Taxonomy" id="88201"/>
    <lineage>
        <taxon>Eukaryota</taxon>
        <taxon>Metazoa</taxon>
        <taxon>Chordata</taxon>
        <taxon>Craniata</taxon>
        <taxon>Vertebrata</taxon>
        <taxon>Euteleostomi</taxon>
        <taxon>Actinopterygii</taxon>
        <taxon>Neopterygii</taxon>
        <taxon>Teleostei</taxon>
        <taxon>Neoteleostei</taxon>
        <taxon>Acanthomorphata</taxon>
        <taxon>Gobiaria</taxon>
        <taxon>Gobiiformes</taxon>
        <taxon>Gobioidei</taxon>
        <taxon>Gobiidae</taxon>
        <taxon>Gobionellinae</taxon>
        <taxon>Mugilogobius</taxon>
    </lineage>
</organism>
<dbReference type="GO" id="GO:0005739">
    <property type="term" value="C:mitochondrion"/>
    <property type="evidence" value="ECO:0007669"/>
    <property type="project" value="UniProtKB-SubCell"/>
</dbReference>
<dbReference type="GO" id="GO:0005840">
    <property type="term" value="C:ribosome"/>
    <property type="evidence" value="ECO:0007669"/>
    <property type="project" value="UniProtKB-KW"/>
</dbReference>
<comment type="similarity">
    <text evidence="6">Belongs to the mitochondrion-specific ribosomal protein mL37 family.</text>
</comment>
<dbReference type="GO" id="GO:1990904">
    <property type="term" value="C:ribonucleoprotein complex"/>
    <property type="evidence" value="ECO:0007669"/>
    <property type="project" value="UniProtKB-KW"/>
</dbReference>
<keyword evidence="3" id="KW-0689">Ribosomal protein</keyword>
<evidence type="ECO:0000256" key="7">
    <source>
        <dbReference type="ARBA" id="ARBA00039442"/>
    </source>
</evidence>
<keyword evidence="10" id="KW-1185">Reference proteome</keyword>
<evidence type="ECO:0000256" key="4">
    <source>
        <dbReference type="ARBA" id="ARBA00023128"/>
    </source>
</evidence>
<gene>
    <name evidence="9" type="ORF">WMY93_000088</name>
</gene>
<dbReference type="PANTHER" id="PTHR15889">
    <property type="entry name" value="MITOCHONDRIAL RIBOSOMAL PROTEIN L37"/>
    <property type="match status" value="1"/>
</dbReference>
<evidence type="ECO:0000256" key="8">
    <source>
        <dbReference type="ARBA" id="ARBA00041617"/>
    </source>
</evidence>
<evidence type="ECO:0000256" key="1">
    <source>
        <dbReference type="ARBA" id="ARBA00004173"/>
    </source>
</evidence>
<dbReference type="PANTHER" id="PTHR15889:SF2">
    <property type="entry name" value="LARGE RIBOSOMAL SUBUNIT PROTEIN ML37"/>
    <property type="match status" value="1"/>
</dbReference>
<comment type="caution">
    <text evidence="9">The sequence shown here is derived from an EMBL/GenBank/DDBJ whole genome shotgun (WGS) entry which is preliminary data.</text>
</comment>
<dbReference type="InterPro" id="IPR010793">
    <property type="entry name" value="Ribosomal_mL37/mL65"/>
</dbReference>
<evidence type="ECO:0000256" key="6">
    <source>
        <dbReference type="ARBA" id="ARBA00037985"/>
    </source>
</evidence>
<protein>
    <recommendedName>
        <fullName evidence="7">Large ribosomal subunit protein mL37</fullName>
    </recommendedName>
    <alternativeName>
        <fullName evidence="8">39S ribosomal protein L37, mitochondrial</fullName>
    </alternativeName>
</protein>
<comment type="subcellular location">
    <subcellularLocation>
        <location evidence="1">Mitochondrion</location>
    </subcellularLocation>
</comment>
<dbReference type="InterPro" id="IPR052482">
    <property type="entry name" value="mtLSU_mL37"/>
</dbReference>
<evidence type="ECO:0000256" key="2">
    <source>
        <dbReference type="ARBA" id="ARBA00022946"/>
    </source>
</evidence>
<dbReference type="GO" id="GO:0006412">
    <property type="term" value="P:translation"/>
    <property type="evidence" value="ECO:0007669"/>
    <property type="project" value="InterPro"/>
</dbReference>